<dbReference type="PANTHER" id="PTHR13947:SF37">
    <property type="entry name" value="LD18367P"/>
    <property type="match status" value="1"/>
</dbReference>
<reference evidence="3 4" key="1">
    <citation type="submission" date="2018-12" db="EMBL/GenBank/DDBJ databases">
        <title>Genomic taxonomy of the Vibrionaceae family.</title>
        <authorList>
            <person name="Gomez-Gil B."/>
            <person name="Enciso-Ibarra K."/>
        </authorList>
    </citation>
    <scope>NUCLEOTIDE SEQUENCE [LARGE SCALE GENOMIC DNA]</scope>
    <source>
        <strain evidence="3 4">CAIM 594</strain>
    </source>
</reference>
<evidence type="ECO:0000259" key="2">
    <source>
        <dbReference type="PROSITE" id="PS51186"/>
    </source>
</evidence>
<protein>
    <submittedName>
        <fullName evidence="3">GNAT family N-acetyltransferase</fullName>
    </submittedName>
</protein>
<dbReference type="OrthoDB" id="5419426at2"/>
<accession>A0A3R9FMB5</accession>
<evidence type="ECO:0000313" key="3">
    <source>
        <dbReference type="EMBL" id="RSD31304.1"/>
    </source>
</evidence>
<dbReference type="AlphaFoldDB" id="A0A3R9FMB5"/>
<name>A0A3R9FMB5_9VIBR</name>
<dbReference type="CDD" id="cd04301">
    <property type="entry name" value="NAT_SF"/>
    <property type="match status" value="1"/>
</dbReference>
<keyword evidence="1 3" id="KW-0808">Transferase</keyword>
<dbReference type="SUPFAM" id="SSF55729">
    <property type="entry name" value="Acyl-CoA N-acyltransferases (Nat)"/>
    <property type="match status" value="1"/>
</dbReference>
<dbReference type="InterPro" id="IPR016181">
    <property type="entry name" value="Acyl_CoA_acyltransferase"/>
</dbReference>
<organism evidence="3 4">
    <name type="scientific">Vibrio pectenicida</name>
    <dbReference type="NCBI Taxonomy" id="62763"/>
    <lineage>
        <taxon>Bacteria</taxon>
        <taxon>Pseudomonadati</taxon>
        <taxon>Pseudomonadota</taxon>
        <taxon>Gammaproteobacteria</taxon>
        <taxon>Vibrionales</taxon>
        <taxon>Vibrionaceae</taxon>
        <taxon>Vibrio</taxon>
    </lineage>
</organism>
<dbReference type="Gene3D" id="3.40.630.30">
    <property type="match status" value="1"/>
</dbReference>
<sequence length="163" mass="18037">MSDQRLSIIQITPEHDSKICQIIKQVGKEYGAVGEGFGPSDAEVENMSQYYSLEKNSLYLVALLDNKIVGGCGIAPFTADGKISELKKLFLLKESRGLGLGKKLSLKCLEFAQQQGFEQCYLDTLSNMSEAVKLYESLGFEHLNSPLAGTLHDSCDVWMLKHL</sequence>
<gene>
    <name evidence="3" type="ORF">EJA03_09545</name>
</gene>
<keyword evidence="4" id="KW-1185">Reference proteome</keyword>
<evidence type="ECO:0000256" key="1">
    <source>
        <dbReference type="ARBA" id="ARBA00022679"/>
    </source>
</evidence>
<dbReference type="InterPro" id="IPR000182">
    <property type="entry name" value="GNAT_dom"/>
</dbReference>
<dbReference type="GO" id="GO:0008080">
    <property type="term" value="F:N-acetyltransferase activity"/>
    <property type="evidence" value="ECO:0007669"/>
    <property type="project" value="InterPro"/>
</dbReference>
<feature type="domain" description="N-acetyltransferase" evidence="2">
    <location>
        <begin position="6"/>
        <end position="163"/>
    </location>
</feature>
<dbReference type="PROSITE" id="PS51186">
    <property type="entry name" value="GNAT"/>
    <property type="match status" value="1"/>
</dbReference>
<dbReference type="PANTHER" id="PTHR13947">
    <property type="entry name" value="GNAT FAMILY N-ACETYLTRANSFERASE"/>
    <property type="match status" value="1"/>
</dbReference>
<comment type="caution">
    <text evidence="3">The sequence shown here is derived from an EMBL/GenBank/DDBJ whole genome shotgun (WGS) entry which is preliminary data.</text>
</comment>
<dbReference type="EMBL" id="RSFA01000036">
    <property type="protein sequence ID" value="RSD31304.1"/>
    <property type="molecule type" value="Genomic_DNA"/>
</dbReference>
<dbReference type="Pfam" id="PF00583">
    <property type="entry name" value="Acetyltransf_1"/>
    <property type="match status" value="1"/>
</dbReference>
<proteinExistence type="predicted"/>
<dbReference type="Proteomes" id="UP000269041">
    <property type="component" value="Unassembled WGS sequence"/>
</dbReference>
<evidence type="ECO:0000313" key="4">
    <source>
        <dbReference type="Proteomes" id="UP000269041"/>
    </source>
</evidence>
<dbReference type="RefSeq" id="WP_125321012.1">
    <property type="nucleotide sequence ID" value="NZ_AP024890.1"/>
</dbReference>
<dbReference type="InterPro" id="IPR050769">
    <property type="entry name" value="NAT_camello-type"/>
</dbReference>